<dbReference type="Pfam" id="PF07885">
    <property type="entry name" value="Ion_trans_2"/>
    <property type="match status" value="1"/>
</dbReference>
<dbReference type="GO" id="GO:0005267">
    <property type="term" value="F:potassium channel activity"/>
    <property type="evidence" value="ECO:0007669"/>
    <property type="project" value="UniProtKB-KW"/>
</dbReference>
<dbReference type="InParanoid" id="Q236D4"/>
<feature type="transmembrane region" description="Helical" evidence="14">
    <location>
        <begin position="255"/>
        <end position="272"/>
    </location>
</feature>
<dbReference type="PROSITE" id="PS51201">
    <property type="entry name" value="RCK_N"/>
    <property type="match status" value="1"/>
</dbReference>
<dbReference type="Gene3D" id="1.10.287.70">
    <property type="match status" value="1"/>
</dbReference>
<keyword evidence="9 14" id="KW-0472">Membrane</keyword>
<dbReference type="Gene3D" id="3.40.50.720">
    <property type="entry name" value="NAD(P)-binding Rossmann-like Domain"/>
    <property type="match status" value="2"/>
</dbReference>
<evidence type="ECO:0000256" key="10">
    <source>
        <dbReference type="ARBA" id="ARBA00023303"/>
    </source>
</evidence>
<feature type="domain" description="RCK N-terminal" evidence="15">
    <location>
        <begin position="659"/>
        <end position="798"/>
    </location>
</feature>
<dbReference type="GO" id="GO:0005886">
    <property type="term" value="C:plasma membrane"/>
    <property type="evidence" value="ECO:0007669"/>
    <property type="project" value="UniProtKB-SubCell"/>
</dbReference>
<keyword evidence="12" id="KW-0175">Coiled coil</keyword>
<dbReference type="EMBL" id="GG662749">
    <property type="protein sequence ID" value="EAR92566.2"/>
    <property type="molecule type" value="Genomic_DNA"/>
</dbReference>
<evidence type="ECO:0000313" key="17">
    <source>
        <dbReference type="Proteomes" id="UP000009168"/>
    </source>
</evidence>
<protein>
    <submittedName>
        <fullName evidence="16">Acetyl-CoA acyltransferase family protein</fullName>
    </submittedName>
</protein>
<evidence type="ECO:0000256" key="11">
    <source>
        <dbReference type="ARBA" id="ARBA00034430"/>
    </source>
</evidence>
<proteinExistence type="predicted"/>
<keyword evidence="16" id="KW-0808">Transferase</keyword>
<evidence type="ECO:0000256" key="12">
    <source>
        <dbReference type="SAM" id="Coils"/>
    </source>
</evidence>
<keyword evidence="6" id="KW-0630">Potassium</keyword>
<organism evidence="16 17">
    <name type="scientific">Tetrahymena thermophila (strain SB210)</name>
    <dbReference type="NCBI Taxonomy" id="312017"/>
    <lineage>
        <taxon>Eukaryota</taxon>
        <taxon>Sar</taxon>
        <taxon>Alveolata</taxon>
        <taxon>Ciliophora</taxon>
        <taxon>Intramacronucleata</taxon>
        <taxon>Oligohymenophorea</taxon>
        <taxon>Hymenostomatida</taxon>
        <taxon>Tetrahymenina</taxon>
        <taxon>Tetrahymenidae</taxon>
        <taxon>Tetrahymena</taxon>
    </lineage>
</organism>
<evidence type="ECO:0000256" key="4">
    <source>
        <dbReference type="ARBA" id="ARBA00022692"/>
    </source>
</evidence>
<evidence type="ECO:0000256" key="3">
    <source>
        <dbReference type="ARBA" id="ARBA00022538"/>
    </source>
</evidence>
<dbReference type="RefSeq" id="XP_001012811.2">
    <property type="nucleotide sequence ID" value="XM_001012811.2"/>
</dbReference>
<evidence type="ECO:0000256" key="1">
    <source>
        <dbReference type="ARBA" id="ARBA00004651"/>
    </source>
</evidence>
<dbReference type="PANTHER" id="PTHR10027:SF10">
    <property type="entry name" value="SLOWPOKE 2, ISOFORM D"/>
    <property type="match status" value="1"/>
</dbReference>
<dbReference type="InterPro" id="IPR027359">
    <property type="entry name" value="Volt_channel_dom_sf"/>
</dbReference>
<evidence type="ECO:0000256" key="2">
    <source>
        <dbReference type="ARBA" id="ARBA00022448"/>
    </source>
</evidence>
<dbReference type="Gene3D" id="1.20.120.350">
    <property type="entry name" value="Voltage-gated potassium channels. Chain C"/>
    <property type="match status" value="1"/>
</dbReference>
<dbReference type="FunFam" id="3.40.50.720:FF:000797">
    <property type="entry name" value="Uncharacterized protein"/>
    <property type="match status" value="1"/>
</dbReference>
<dbReference type="Pfam" id="PF22614">
    <property type="entry name" value="Slo-like_RCK"/>
    <property type="match status" value="2"/>
</dbReference>
<feature type="transmembrane region" description="Helical" evidence="14">
    <location>
        <begin position="57"/>
        <end position="75"/>
    </location>
</feature>
<name>Q236D4_TETTS</name>
<dbReference type="eggNOG" id="KOG1420">
    <property type="taxonomic scope" value="Eukaryota"/>
</dbReference>
<keyword evidence="4 14" id="KW-0812">Transmembrane</keyword>
<comment type="subcellular location">
    <subcellularLocation>
        <location evidence="1">Cell membrane</location>
        <topology evidence="1">Multi-pass membrane protein</topology>
    </subcellularLocation>
</comment>
<reference evidence="17" key="1">
    <citation type="journal article" date="2006" name="PLoS Biol.">
        <title>Macronuclear genome sequence of the ciliate Tetrahymena thermophila, a model eukaryote.</title>
        <authorList>
            <person name="Eisen J.A."/>
            <person name="Coyne R.S."/>
            <person name="Wu M."/>
            <person name="Wu D."/>
            <person name="Thiagarajan M."/>
            <person name="Wortman J.R."/>
            <person name="Badger J.H."/>
            <person name="Ren Q."/>
            <person name="Amedeo P."/>
            <person name="Jones K.M."/>
            <person name="Tallon L.J."/>
            <person name="Delcher A.L."/>
            <person name="Salzberg S.L."/>
            <person name="Silva J.C."/>
            <person name="Haas B.J."/>
            <person name="Majoros W.H."/>
            <person name="Farzad M."/>
            <person name="Carlton J.M."/>
            <person name="Smith R.K. Jr."/>
            <person name="Garg J."/>
            <person name="Pearlman R.E."/>
            <person name="Karrer K.M."/>
            <person name="Sun L."/>
            <person name="Manning G."/>
            <person name="Elde N.C."/>
            <person name="Turkewitz A.P."/>
            <person name="Asai D.J."/>
            <person name="Wilkes D.E."/>
            <person name="Wang Y."/>
            <person name="Cai H."/>
            <person name="Collins K."/>
            <person name="Stewart B.A."/>
            <person name="Lee S.R."/>
            <person name="Wilamowska K."/>
            <person name="Weinberg Z."/>
            <person name="Ruzzo W.L."/>
            <person name="Wloga D."/>
            <person name="Gaertig J."/>
            <person name="Frankel J."/>
            <person name="Tsao C.-C."/>
            <person name="Gorovsky M.A."/>
            <person name="Keeling P.J."/>
            <person name="Waller R.F."/>
            <person name="Patron N.J."/>
            <person name="Cherry J.M."/>
            <person name="Stover N.A."/>
            <person name="Krieger C.J."/>
            <person name="del Toro C."/>
            <person name="Ryder H.F."/>
            <person name="Williamson S.C."/>
            <person name="Barbeau R.A."/>
            <person name="Hamilton E.P."/>
            <person name="Orias E."/>
        </authorList>
    </citation>
    <scope>NUCLEOTIDE SEQUENCE [LARGE SCALE GENOMIC DNA]</scope>
    <source>
        <strain evidence="17">SB210</strain>
    </source>
</reference>
<dbReference type="GO" id="GO:0016746">
    <property type="term" value="F:acyltransferase activity"/>
    <property type="evidence" value="ECO:0007669"/>
    <property type="project" value="UniProtKB-KW"/>
</dbReference>
<keyword evidence="16" id="KW-0012">Acyltransferase</keyword>
<dbReference type="AlphaFoldDB" id="Q236D4"/>
<keyword evidence="5" id="KW-0631">Potassium channel</keyword>
<feature type="transmembrane region" description="Helical" evidence="14">
    <location>
        <begin position="114"/>
        <end position="134"/>
    </location>
</feature>
<sequence>MRRNQILPINTQEDEESEDESENQNFNEDEDEEQTFLPTNNLRITVERLLTGQSGKLIEYFTAFLSFFSVVYYILSTYITSMVNYLDTLDYIVLIYYISEFSIRLWSAPHSINFLIKASSIVDILCVWPIFFLHNYSQMSQLGKFIRISRNIRILKVSMFANKHYKSPDSEFSSVSHQYFILFLTLTTIILLSSGILLIFENDDRHSAYLSDIAKGCTSPGKSSATFDEMIYYVVVTLATVGYGDITLASDEGRACVIILIVISIVLIPKQTNELIVLMQMQSKYARNKYRSNPEIPHILVCGHVELSALKFFCKELFHPDHGGQDKHAIILQHNPPSQEIEQFLHNPQFELFLHYLQGNPMLDRDLRRTSVYSSKACVLLTDKYITDSHSADHKNVLTGLAIKKFVHHQTKGENSIRLCIQLIKPESKAHYYSSLSFKSNDLLIVVEEFKMNLLAKSCFCPGIISLLGNLIQSAGEIDDSQYEDEWLKEYMTGIGHEIYRAALSSKFEGKTFTEIAATVYNEFGGILFGIELDVGGQTIIRLNPGNYVIPNTFENKVKVYIICEDKKVADQVTNYELLQEEITQFQQMQNHQKKKQKELEKQESMFLQSVFEEDSEGQKNKGNIEDIESTEGDYVLMPESIPLINVTLISLRDSIKVTNHIVLCGIHSSIYYFILPLRAKYLKEFQYIVILCEEQPTKIWNDINRFPKIIFIKGSPLKHEDLMRANIQFADKAVIFSKEVTKEMNQVDEMLDSESIFIYKAIQKLNKNVQIMIELVFPSNIHLLHDSSDKQIAQNLIQAGDNTELIPLFAAGQVYISPMIDTLTCQTYYNPHILTVLQQILTGDKQSSAVIRAICDHADLHQSNLYQIPVPEDYFNKTFGQLFHYLATEQQLIALALYRLPGSVGNQFPYTYTNPKENTKITHRDRVFVLGHSVSSDLINNDETGQESMYEDFLVNEEDLSQFENLRKLDMAFSKHSNKKIPTKQEVKEQQQLNQKIDLENLNQNSATFKVMENINDQIDKIRTQITNLKLNIQEQDEDIKDKIKSAFRQEIASLLN</sequence>
<dbReference type="SUPFAM" id="SSF51735">
    <property type="entry name" value="NAD(P)-binding Rossmann-fold domains"/>
    <property type="match status" value="1"/>
</dbReference>
<evidence type="ECO:0000313" key="16">
    <source>
        <dbReference type="EMBL" id="EAR92566.2"/>
    </source>
</evidence>
<dbReference type="GeneID" id="7841668"/>
<dbReference type="SUPFAM" id="SSF81324">
    <property type="entry name" value="Voltage-gated potassium channels"/>
    <property type="match status" value="1"/>
</dbReference>
<keyword evidence="7 14" id="KW-1133">Transmembrane helix</keyword>
<keyword evidence="3" id="KW-0633">Potassium transport</keyword>
<evidence type="ECO:0000256" key="13">
    <source>
        <dbReference type="SAM" id="MobiDB-lite"/>
    </source>
</evidence>
<feature type="compositionally biased region" description="Acidic residues" evidence="13">
    <location>
        <begin position="12"/>
        <end position="33"/>
    </location>
</feature>
<dbReference type="KEGG" id="tet:TTHERM_00091590"/>
<dbReference type="PANTHER" id="PTHR10027">
    <property type="entry name" value="CALCIUM-ACTIVATED POTASSIUM CHANNEL ALPHA CHAIN"/>
    <property type="match status" value="1"/>
</dbReference>
<evidence type="ECO:0000256" key="7">
    <source>
        <dbReference type="ARBA" id="ARBA00022989"/>
    </source>
</evidence>
<dbReference type="HOGENOM" id="CLU_257650_0_0_1"/>
<dbReference type="InterPro" id="IPR013099">
    <property type="entry name" value="K_chnl_dom"/>
</dbReference>
<keyword evidence="8" id="KW-0406">Ion transport</keyword>
<comment type="catalytic activity">
    <reaction evidence="11">
        <text>K(+)(in) = K(+)(out)</text>
        <dbReference type="Rhea" id="RHEA:29463"/>
        <dbReference type="ChEBI" id="CHEBI:29103"/>
    </reaction>
</comment>
<feature type="transmembrane region" description="Helical" evidence="14">
    <location>
        <begin position="230"/>
        <end position="248"/>
    </location>
</feature>
<dbReference type="InterPro" id="IPR003929">
    <property type="entry name" value="K_chnl_BK_asu"/>
</dbReference>
<evidence type="ECO:0000256" key="5">
    <source>
        <dbReference type="ARBA" id="ARBA00022826"/>
    </source>
</evidence>
<evidence type="ECO:0000256" key="6">
    <source>
        <dbReference type="ARBA" id="ARBA00022958"/>
    </source>
</evidence>
<dbReference type="PRINTS" id="PR00169">
    <property type="entry name" value="KCHANNEL"/>
</dbReference>
<evidence type="ECO:0000256" key="14">
    <source>
        <dbReference type="SAM" id="Phobius"/>
    </source>
</evidence>
<evidence type="ECO:0000259" key="15">
    <source>
        <dbReference type="PROSITE" id="PS51201"/>
    </source>
</evidence>
<gene>
    <name evidence="16" type="ORF">TTHERM_00091590</name>
</gene>
<dbReference type="eggNOG" id="KOG1390">
    <property type="taxonomic scope" value="Eukaryota"/>
</dbReference>
<dbReference type="OrthoDB" id="10035564at2759"/>
<evidence type="ECO:0000256" key="8">
    <source>
        <dbReference type="ARBA" id="ARBA00023065"/>
    </source>
</evidence>
<evidence type="ECO:0000256" key="9">
    <source>
        <dbReference type="ARBA" id="ARBA00023136"/>
    </source>
</evidence>
<dbReference type="InterPro" id="IPR003148">
    <property type="entry name" value="RCK_N"/>
</dbReference>
<dbReference type="Proteomes" id="UP000009168">
    <property type="component" value="Unassembled WGS sequence"/>
</dbReference>
<feature type="transmembrane region" description="Helical" evidence="14">
    <location>
        <begin position="179"/>
        <end position="200"/>
    </location>
</feature>
<dbReference type="InterPro" id="IPR036291">
    <property type="entry name" value="NAD(P)-bd_dom_sf"/>
</dbReference>
<accession>Q236D4</accession>
<dbReference type="InterPro" id="IPR047871">
    <property type="entry name" value="K_chnl_Slo-like"/>
</dbReference>
<keyword evidence="10" id="KW-0407">Ion channel</keyword>
<feature type="coiled-coil region" evidence="12">
    <location>
        <begin position="1013"/>
        <end position="1040"/>
    </location>
</feature>
<keyword evidence="17" id="KW-1185">Reference proteome</keyword>
<feature type="region of interest" description="Disordered" evidence="13">
    <location>
        <begin position="1"/>
        <end position="33"/>
    </location>
</feature>
<dbReference type="Pfam" id="PF03493">
    <property type="entry name" value="BK_channel_a"/>
    <property type="match status" value="1"/>
</dbReference>
<keyword evidence="2" id="KW-0813">Transport</keyword>